<keyword evidence="4 8" id="KW-0479">Metal-binding</keyword>
<evidence type="ECO:0000313" key="10">
    <source>
        <dbReference type="Proteomes" id="UP000294865"/>
    </source>
</evidence>
<accession>A0A4R6C882</accession>
<comment type="cofactor">
    <cofactor evidence="8">
        <name>a divalent metal cation</name>
        <dbReference type="ChEBI" id="CHEBI:60240"/>
    </cofactor>
    <text evidence="8">Binds 2 divalent metal cations per subunit.</text>
</comment>
<dbReference type="EMBL" id="SDQG01000001">
    <property type="protein sequence ID" value="TDM18619.1"/>
    <property type="molecule type" value="Genomic_DNA"/>
</dbReference>
<feature type="binding site" evidence="8">
    <location>
        <position position="319"/>
    </location>
    <ligand>
        <name>Zn(2+)</name>
        <dbReference type="ChEBI" id="CHEBI:29105"/>
        <label>2</label>
    </ligand>
</feature>
<feature type="binding site" evidence="8">
    <location>
        <position position="67"/>
    </location>
    <ligand>
        <name>Zn(2+)</name>
        <dbReference type="ChEBI" id="CHEBI:29105"/>
        <label>1</label>
    </ligand>
</feature>
<evidence type="ECO:0000256" key="4">
    <source>
        <dbReference type="ARBA" id="ARBA00022723"/>
    </source>
</evidence>
<dbReference type="PANTHER" id="PTHR32481">
    <property type="entry name" value="AMINOPEPTIDASE"/>
    <property type="match status" value="1"/>
</dbReference>
<feature type="active site" description="Proton acceptor" evidence="7">
    <location>
        <position position="211"/>
    </location>
</feature>
<dbReference type="GO" id="GO:0004177">
    <property type="term" value="F:aminopeptidase activity"/>
    <property type="evidence" value="ECO:0007669"/>
    <property type="project" value="UniProtKB-UniRule"/>
</dbReference>
<proteinExistence type="inferred from homology"/>
<dbReference type="GO" id="GO:0006508">
    <property type="term" value="P:proteolysis"/>
    <property type="evidence" value="ECO:0007669"/>
    <property type="project" value="UniProtKB-KW"/>
</dbReference>
<keyword evidence="5" id="KW-0378">Hydrolase</keyword>
<comment type="caution">
    <text evidence="9">The sequence shown here is derived from an EMBL/GenBank/DDBJ whole genome shotgun (WGS) entry which is preliminary data.</text>
</comment>
<keyword evidence="3" id="KW-0645">Protease</keyword>
<protein>
    <submittedName>
        <fullName evidence="9">M42 family peptidase</fullName>
    </submittedName>
</protein>
<dbReference type="InterPro" id="IPR051464">
    <property type="entry name" value="Peptidase_M42_aminopept"/>
</dbReference>
<dbReference type="Gene3D" id="2.40.30.40">
    <property type="entry name" value="Peptidase M42, domain 2"/>
    <property type="match status" value="1"/>
</dbReference>
<keyword evidence="2" id="KW-0031">Aminopeptidase</keyword>
<feature type="binding site" evidence="8">
    <location>
        <position position="234"/>
    </location>
    <ligand>
        <name>Zn(2+)</name>
        <dbReference type="ChEBI" id="CHEBI:29105"/>
        <label>1</label>
    </ligand>
</feature>
<evidence type="ECO:0000256" key="7">
    <source>
        <dbReference type="PIRSR" id="PIRSR001123-1"/>
    </source>
</evidence>
<organism evidence="9 10">
    <name type="scientific">Macrococcoides canis</name>
    <dbReference type="NCBI Taxonomy" id="1855823"/>
    <lineage>
        <taxon>Bacteria</taxon>
        <taxon>Bacillati</taxon>
        <taxon>Bacillota</taxon>
        <taxon>Bacilli</taxon>
        <taxon>Bacillales</taxon>
        <taxon>Staphylococcaceae</taxon>
        <taxon>Macrococcoides</taxon>
    </lineage>
</organism>
<dbReference type="Gene3D" id="3.40.630.10">
    <property type="entry name" value="Zn peptidases"/>
    <property type="match status" value="1"/>
</dbReference>
<evidence type="ECO:0000256" key="2">
    <source>
        <dbReference type="ARBA" id="ARBA00022438"/>
    </source>
</evidence>
<feature type="binding site" evidence="8">
    <location>
        <position position="179"/>
    </location>
    <ligand>
        <name>Zn(2+)</name>
        <dbReference type="ChEBI" id="CHEBI:29105"/>
        <label>1</label>
    </ligand>
</feature>
<evidence type="ECO:0000256" key="6">
    <source>
        <dbReference type="PIRNR" id="PIRNR001123"/>
    </source>
</evidence>
<dbReference type="SUPFAM" id="SSF101821">
    <property type="entry name" value="Aminopeptidase/glucanase lid domain"/>
    <property type="match status" value="1"/>
</dbReference>
<dbReference type="PANTHER" id="PTHR32481:SF0">
    <property type="entry name" value="AMINOPEPTIDASE YPDE-RELATED"/>
    <property type="match status" value="1"/>
</dbReference>
<dbReference type="SUPFAM" id="SSF53187">
    <property type="entry name" value="Zn-dependent exopeptidases"/>
    <property type="match status" value="1"/>
</dbReference>
<sequence length="355" mass="39472">MMATIIETIKTLTELHGAPGHEYQVRDYLKERMSAYADEVLQDGLGGVYFVKKSTNPDAKKVMIAAHMDEVGFMVTHITDNGMLKFTPLGGWPEDVLQAQRMKVLTRDGKEYTGIIGSLPKHFRTGNEGTPQISDMMLDIGALNKEMVIEMGVMPGDTIVPEVEFKQLTDYRFLCKAWDNRYGCTIIIDVMERLKDIELPFHLYIGANVQEEVGLRGAGPAANMIQPDVALVVDCSPANDMAGRNSDNGQLGAGTLLRIIDRTMILKPSFKILMQETYEANNINYQYYQSPGGTDGGQIHISNEGVPTAVVGVPARYIHSNHTIFDIRDYEAARDGMLAILNTLDDETIEHLRLN</sequence>
<name>A0A4R6C882_9STAP</name>
<evidence type="ECO:0000256" key="3">
    <source>
        <dbReference type="ARBA" id="ARBA00022670"/>
    </source>
</evidence>
<dbReference type="GO" id="GO:0046872">
    <property type="term" value="F:metal ion binding"/>
    <property type="evidence" value="ECO:0007669"/>
    <property type="project" value="UniProtKB-UniRule"/>
</dbReference>
<evidence type="ECO:0000256" key="8">
    <source>
        <dbReference type="PIRSR" id="PIRSR001123-2"/>
    </source>
</evidence>
<dbReference type="AlphaFoldDB" id="A0A4R6C882"/>
<dbReference type="CDD" id="cd05656">
    <property type="entry name" value="M42_Frv"/>
    <property type="match status" value="1"/>
</dbReference>
<dbReference type="Proteomes" id="UP000294865">
    <property type="component" value="Unassembled WGS sequence"/>
</dbReference>
<evidence type="ECO:0000256" key="1">
    <source>
        <dbReference type="ARBA" id="ARBA00006272"/>
    </source>
</evidence>
<dbReference type="InterPro" id="IPR008007">
    <property type="entry name" value="Peptidase_M42"/>
</dbReference>
<evidence type="ECO:0000256" key="5">
    <source>
        <dbReference type="ARBA" id="ARBA00022801"/>
    </source>
</evidence>
<gene>
    <name evidence="9" type="ORF">ETI04_03770</name>
</gene>
<evidence type="ECO:0000313" key="9">
    <source>
        <dbReference type="EMBL" id="TDM18619.1"/>
    </source>
</evidence>
<feature type="binding site" evidence="8">
    <location>
        <position position="212"/>
    </location>
    <ligand>
        <name>Zn(2+)</name>
        <dbReference type="ChEBI" id="CHEBI:29105"/>
        <label>2</label>
    </ligand>
</feature>
<dbReference type="Pfam" id="PF05343">
    <property type="entry name" value="Peptidase_M42"/>
    <property type="match status" value="1"/>
</dbReference>
<dbReference type="PIRSF" id="PIRSF001123">
    <property type="entry name" value="PepA_GA"/>
    <property type="match status" value="1"/>
</dbReference>
<dbReference type="InterPro" id="IPR023367">
    <property type="entry name" value="Peptidase_M42_dom2"/>
</dbReference>
<comment type="similarity">
    <text evidence="1 6">Belongs to the peptidase M42 family.</text>
</comment>
<reference evidence="9 10" key="1">
    <citation type="submission" date="2019-01" db="EMBL/GenBank/DDBJ databases">
        <title>Draft genome sequences of Macrococcus caseolyticus, Macrococcus canis, Macrococcus bohemicus and Macrococcus goetzii.</title>
        <authorList>
            <person name="Mazhar S."/>
            <person name="Altermann E."/>
            <person name="Hill C."/>
            <person name="Mcauliffe O."/>
        </authorList>
    </citation>
    <scope>NUCLEOTIDE SEQUENCE [LARGE SCALE GENOMIC DNA]</scope>
    <source>
        <strain evidence="9 10">DPC7162</strain>
    </source>
</reference>
<feature type="binding site" evidence="8">
    <location>
        <position position="179"/>
    </location>
    <ligand>
        <name>Zn(2+)</name>
        <dbReference type="ChEBI" id="CHEBI:29105"/>
        <label>2</label>
    </ligand>
</feature>